<dbReference type="PROSITE" id="PS51741">
    <property type="entry name" value="F_BAR"/>
    <property type="match status" value="1"/>
</dbReference>
<dbReference type="InterPro" id="IPR001452">
    <property type="entry name" value="SH3_domain"/>
</dbReference>
<feature type="compositionally biased region" description="Basic and acidic residues" evidence="8">
    <location>
        <begin position="175"/>
        <end position="187"/>
    </location>
</feature>
<dbReference type="GO" id="GO:0006897">
    <property type="term" value="P:endocytosis"/>
    <property type="evidence" value="ECO:0007669"/>
    <property type="project" value="EnsemblFungi"/>
</dbReference>
<dbReference type="InterPro" id="IPR001060">
    <property type="entry name" value="FCH_dom"/>
</dbReference>
<evidence type="ECO:0000256" key="2">
    <source>
        <dbReference type="ARBA" id="ARBA00023054"/>
    </source>
</evidence>
<dbReference type="Gene3D" id="2.30.30.40">
    <property type="entry name" value="SH3 Domains"/>
    <property type="match status" value="2"/>
</dbReference>
<dbReference type="GO" id="GO:0030479">
    <property type="term" value="C:actin cortical patch"/>
    <property type="evidence" value="ECO:0007669"/>
    <property type="project" value="EnsemblFungi"/>
</dbReference>
<dbReference type="CDD" id="cd11912">
    <property type="entry name" value="SH3_Bzz1_1"/>
    <property type="match status" value="1"/>
</dbReference>
<evidence type="ECO:0000313" key="11">
    <source>
        <dbReference type="EMBL" id="CEP61864.1"/>
    </source>
</evidence>
<dbReference type="OrthoDB" id="8783038at2759"/>
<evidence type="ECO:0000313" key="12">
    <source>
        <dbReference type="Proteomes" id="UP000054304"/>
    </source>
</evidence>
<organism evidence="11 12">
    <name type="scientific">Lachancea lanzarotensis</name>
    <dbReference type="NCBI Taxonomy" id="1245769"/>
    <lineage>
        <taxon>Eukaryota</taxon>
        <taxon>Fungi</taxon>
        <taxon>Dikarya</taxon>
        <taxon>Ascomycota</taxon>
        <taxon>Saccharomycotina</taxon>
        <taxon>Saccharomycetes</taxon>
        <taxon>Saccharomycetales</taxon>
        <taxon>Saccharomycetaceae</taxon>
        <taxon>Lachancea</taxon>
    </lineage>
</organism>
<feature type="region of interest" description="Disordered" evidence="8">
    <location>
        <begin position="164"/>
        <end position="187"/>
    </location>
</feature>
<dbReference type="InterPro" id="IPR031160">
    <property type="entry name" value="F_BAR_dom"/>
</dbReference>
<evidence type="ECO:0000256" key="7">
    <source>
        <dbReference type="PROSITE-ProRule" id="PRU01077"/>
    </source>
</evidence>
<reference evidence="11 12" key="1">
    <citation type="submission" date="2014-12" db="EMBL/GenBank/DDBJ databases">
        <authorList>
            <person name="Neuveglise Cecile"/>
        </authorList>
    </citation>
    <scope>NUCLEOTIDE SEQUENCE [LARGE SCALE GENOMIC DNA]</scope>
    <source>
        <strain evidence="11 12">CBS 12615</strain>
    </source>
</reference>
<comment type="function">
    <text evidence="3">Plays a role in endocytosis and trafficking to the vacuole. Functions with type I myosins to restore polarity of the actin cytoskeleton after NaCl stress.</text>
</comment>
<dbReference type="InterPro" id="IPR035459">
    <property type="entry name" value="Bzz1_SH3_1"/>
</dbReference>
<dbReference type="Pfam" id="PF00018">
    <property type="entry name" value="SH3_1"/>
    <property type="match status" value="1"/>
</dbReference>
<feature type="region of interest" description="Disordered" evidence="8">
    <location>
        <begin position="429"/>
        <end position="490"/>
    </location>
</feature>
<dbReference type="AlphaFoldDB" id="A0A0C7MPP9"/>
<evidence type="ECO:0000259" key="10">
    <source>
        <dbReference type="PROSITE" id="PS51741"/>
    </source>
</evidence>
<evidence type="ECO:0000256" key="5">
    <source>
        <dbReference type="ARBA" id="ARBA00074946"/>
    </source>
</evidence>
<dbReference type="InterPro" id="IPR027267">
    <property type="entry name" value="AH/BAR_dom_sf"/>
</dbReference>
<evidence type="ECO:0000256" key="8">
    <source>
        <dbReference type="SAM" id="MobiDB-lite"/>
    </source>
</evidence>
<dbReference type="GeneID" id="34685307"/>
<dbReference type="Proteomes" id="UP000054304">
    <property type="component" value="Unassembled WGS sequence"/>
</dbReference>
<sequence length="622" mass="69359">MSSEISIGDEIKDGFKETFKWVQNNLKWLSELEAFYRERAKLEKEYSGKLAHLTSEYFGKKSAFTVMLSVGDTPTTTPGSLEAASLVAWNEILSQTEKMSQDHNQLAQEFEFQVGDQLVALSRKCELLASTINGSNNALVEKRDKAYSGLEKAKKLYDEKCTQMESARAKQTKSSSDRTQRKADDREHEMNIAKNQYLVKINQANRIKDKYYFQDVPEVLDLLQDLNESRTRSLKTIWATASSVEREMCKRIEARLSTADSVVAQNKPSLDSTMFVKHNLKDWKEPADFQYVPSSVWHDDEQFSVSSGAELQDLRVRLAKAQQTYDQMHGFATSELEDLSSLNKQRQGVRAQENANGEQALALLSKYARSLTSYTSHESSKLEALVEIESIQNNVPEEHDLSTDGIDLDKLGKKSGVFNRFKKSLTISSDKKSVAEDTGDMSSAISSESKGRQSHHGLSFLRGRSRAKTNDSSFSANTGGDANNSVEQTDSTKNAVLYDYQKQDDDEASVSVGDGFSVLTLDTGSGWTKIRNESTGETGLVPSTYIEVREKPRTNAPRAPPPRKSAASRTVQAIYGYEAEEEGELSIQTGDSINVLRDDDGSGWTFGEVRGVKGLFPTSYCK</sequence>
<keyword evidence="12" id="KW-1185">Reference proteome</keyword>
<dbReference type="SMART" id="SM00326">
    <property type="entry name" value="SH3"/>
    <property type="match status" value="2"/>
</dbReference>
<dbReference type="InterPro" id="IPR036028">
    <property type="entry name" value="SH3-like_dom_sf"/>
</dbReference>
<dbReference type="GO" id="GO:0008047">
    <property type="term" value="F:enzyme activator activity"/>
    <property type="evidence" value="ECO:0007669"/>
    <property type="project" value="EnsemblFungi"/>
</dbReference>
<dbReference type="SMART" id="SM00055">
    <property type="entry name" value="FCH"/>
    <property type="match status" value="1"/>
</dbReference>
<evidence type="ECO:0000256" key="3">
    <source>
        <dbReference type="ARBA" id="ARBA00054085"/>
    </source>
</evidence>
<dbReference type="Pfam" id="PF14604">
    <property type="entry name" value="SH3_9"/>
    <property type="match status" value="1"/>
</dbReference>
<dbReference type="SUPFAM" id="SSF50044">
    <property type="entry name" value="SH3-domain"/>
    <property type="match status" value="2"/>
</dbReference>
<name>A0A0C7MPP9_9SACH</name>
<feature type="domain" description="SH3" evidence="9">
    <location>
        <begin position="566"/>
        <end position="622"/>
    </location>
</feature>
<dbReference type="GO" id="GO:0030833">
    <property type="term" value="P:regulation of actin filament polymerization"/>
    <property type="evidence" value="ECO:0007669"/>
    <property type="project" value="TreeGrafter"/>
</dbReference>
<dbReference type="GO" id="GO:0009651">
    <property type="term" value="P:response to salt stress"/>
    <property type="evidence" value="ECO:0007669"/>
    <property type="project" value="EnsemblFungi"/>
</dbReference>
<accession>A0A0C7MPP9</accession>
<dbReference type="GO" id="GO:0005543">
    <property type="term" value="F:phospholipid binding"/>
    <property type="evidence" value="ECO:0007669"/>
    <property type="project" value="EnsemblFungi"/>
</dbReference>
<dbReference type="GO" id="GO:0005886">
    <property type="term" value="C:plasma membrane"/>
    <property type="evidence" value="ECO:0007669"/>
    <property type="project" value="EnsemblFungi"/>
</dbReference>
<dbReference type="SUPFAM" id="SSF103657">
    <property type="entry name" value="BAR/IMD domain-like"/>
    <property type="match status" value="1"/>
</dbReference>
<protein>
    <recommendedName>
        <fullName evidence="5">Protein BZZ1</fullName>
    </recommendedName>
</protein>
<keyword evidence="1 6" id="KW-0728">SH3 domain</keyword>
<dbReference type="FunFam" id="1.20.1270.60:FF:000060">
    <property type="entry name" value="Actin polymerization protein Bzz1"/>
    <property type="match status" value="1"/>
</dbReference>
<dbReference type="Pfam" id="PF00611">
    <property type="entry name" value="FCH"/>
    <property type="match status" value="1"/>
</dbReference>
<feature type="domain" description="F-BAR" evidence="10">
    <location>
        <begin position="5"/>
        <end position="271"/>
    </location>
</feature>
<dbReference type="RefSeq" id="XP_022628096.1">
    <property type="nucleotide sequence ID" value="XM_022772652.1"/>
</dbReference>
<dbReference type="HOGENOM" id="CLU_015390_1_0_1"/>
<comment type="similarity">
    <text evidence="4">Belongs to the BZZ1 family.</text>
</comment>
<dbReference type="STRING" id="1245769.A0A0C7MPP9"/>
<dbReference type="PANTHER" id="PTHR15735">
    <property type="entry name" value="FCH AND DOUBLE SH3 DOMAINS PROTEIN"/>
    <property type="match status" value="1"/>
</dbReference>
<feature type="compositionally biased region" description="Polar residues" evidence="8">
    <location>
        <begin position="470"/>
        <end position="490"/>
    </location>
</feature>
<feature type="domain" description="SH3" evidence="9">
    <location>
        <begin position="489"/>
        <end position="551"/>
    </location>
</feature>
<proteinExistence type="inferred from homology"/>
<dbReference type="GO" id="GO:0045010">
    <property type="term" value="P:actin nucleation"/>
    <property type="evidence" value="ECO:0007669"/>
    <property type="project" value="EnsemblFungi"/>
</dbReference>
<evidence type="ECO:0000259" key="9">
    <source>
        <dbReference type="PROSITE" id="PS50002"/>
    </source>
</evidence>
<dbReference type="PANTHER" id="PTHR15735:SF21">
    <property type="entry name" value="PROTEIN NERVOUS WRECK"/>
    <property type="match status" value="1"/>
</dbReference>
<dbReference type="EMBL" id="LN736363">
    <property type="protein sequence ID" value="CEP61864.1"/>
    <property type="molecule type" value="Genomic_DNA"/>
</dbReference>
<evidence type="ECO:0000256" key="1">
    <source>
        <dbReference type="ARBA" id="ARBA00022443"/>
    </source>
</evidence>
<dbReference type="Gene3D" id="1.20.1270.60">
    <property type="entry name" value="Arfaptin homology (AH) domain/BAR domain"/>
    <property type="match status" value="1"/>
</dbReference>
<keyword evidence="2 7" id="KW-0175">Coiled coil</keyword>
<evidence type="ECO:0000256" key="4">
    <source>
        <dbReference type="ARBA" id="ARBA00061387"/>
    </source>
</evidence>
<dbReference type="PROSITE" id="PS50002">
    <property type="entry name" value="SH3"/>
    <property type="match status" value="2"/>
</dbReference>
<gene>
    <name evidence="11" type="ORF">LALA0_S04e02432g</name>
</gene>
<evidence type="ECO:0000256" key="6">
    <source>
        <dbReference type="PROSITE-ProRule" id="PRU00192"/>
    </source>
</evidence>